<dbReference type="AlphaFoldDB" id="A0A1I1UEA4"/>
<reference evidence="1 2" key="1">
    <citation type="submission" date="2016-10" db="EMBL/GenBank/DDBJ databases">
        <authorList>
            <person name="de Groot N.N."/>
        </authorList>
    </citation>
    <scope>NUCLEOTIDE SEQUENCE [LARGE SCALE GENOMIC DNA]</scope>
    <source>
        <strain evidence="1 2">DSM 26130</strain>
    </source>
</reference>
<accession>A0A1I1UEA4</accession>
<name>A0A1I1UEA4_9BACT</name>
<organism evidence="1 2">
    <name type="scientific">Spirosoma endophyticum</name>
    <dbReference type="NCBI Taxonomy" id="662367"/>
    <lineage>
        <taxon>Bacteria</taxon>
        <taxon>Pseudomonadati</taxon>
        <taxon>Bacteroidota</taxon>
        <taxon>Cytophagia</taxon>
        <taxon>Cytophagales</taxon>
        <taxon>Cytophagaceae</taxon>
        <taxon>Spirosoma</taxon>
    </lineage>
</organism>
<gene>
    <name evidence="1" type="ORF">SAMN05216167_106167</name>
</gene>
<keyword evidence="2" id="KW-1185">Reference proteome</keyword>
<sequence length="58" mass="6571">MAAGETLLRNHKTKKPLEMSGFFVNQWRISDFLLVCGTAYEPNNYHLLEVLPAGSFTL</sequence>
<dbReference type="EMBL" id="FOLQ01000006">
    <property type="protein sequence ID" value="SFD67093.1"/>
    <property type="molecule type" value="Genomic_DNA"/>
</dbReference>
<evidence type="ECO:0000313" key="1">
    <source>
        <dbReference type="EMBL" id="SFD67093.1"/>
    </source>
</evidence>
<protein>
    <submittedName>
        <fullName evidence="1">Uncharacterized protein</fullName>
    </submittedName>
</protein>
<dbReference type="RefSeq" id="WP_177236617.1">
    <property type="nucleotide sequence ID" value="NZ_FOLQ01000006.1"/>
</dbReference>
<dbReference type="Proteomes" id="UP000198598">
    <property type="component" value="Unassembled WGS sequence"/>
</dbReference>
<proteinExistence type="predicted"/>
<evidence type="ECO:0000313" key="2">
    <source>
        <dbReference type="Proteomes" id="UP000198598"/>
    </source>
</evidence>